<evidence type="ECO:0000313" key="1">
    <source>
        <dbReference type="EMBL" id="CCO45899.1"/>
    </source>
</evidence>
<protein>
    <submittedName>
        <fullName evidence="1">Uncharacterized protein</fullName>
    </submittedName>
</protein>
<evidence type="ECO:0000313" key="2">
    <source>
        <dbReference type="Proteomes" id="UP000018211"/>
    </source>
</evidence>
<comment type="caution">
    <text evidence="1">The sequence shown here is derived from an EMBL/GenBank/DDBJ whole genome shotgun (WGS) entry which is preliminary data.</text>
</comment>
<name>A0AAV2VMP8_9VIBR</name>
<proteinExistence type="predicted"/>
<dbReference type="Proteomes" id="UP000018211">
    <property type="component" value="Unassembled WGS sequence"/>
</dbReference>
<dbReference type="AlphaFoldDB" id="A0AAV2VMP8"/>
<accession>A0AAV2VMP8</accession>
<dbReference type="EMBL" id="CAOF01000070">
    <property type="protein sequence ID" value="CCO45899.1"/>
    <property type="molecule type" value="Genomic_DNA"/>
</dbReference>
<reference evidence="1 2" key="1">
    <citation type="journal article" date="2013" name="ISME J.">
        <title>Comparative genomics of pathogenic lineages of Vibrio nigripulchritudo identifies virulence-associated traits.</title>
        <authorList>
            <person name="Goudenege D."/>
            <person name="Labreuche Y."/>
            <person name="Krin E."/>
            <person name="Ansquer D."/>
            <person name="Mangenot S."/>
            <person name="Calteau A."/>
            <person name="Medigue C."/>
            <person name="Mazel D."/>
            <person name="Polz M.F."/>
            <person name="Le Roux F."/>
        </authorList>
    </citation>
    <scope>NUCLEOTIDE SEQUENCE [LARGE SCALE GENOMIC DNA]</scope>
    <source>
        <strain evidence="1 2">SOn1</strain>
    </source>
</reference>
<gene>
    <name evidence="1" type="ORF">VIBNISOn1_1610021</name>
</gene>
<organism evidence="1 2">
    <name type="scientific">Vibrio nigripulchritudo SOn1</name>
    <dbReference type="NCBI Taxonomy" id="1238450"/>
    <lineage>
        <taxon>Bacteria</taxon>
        <taxon>Pseudomonadati</taxon>
        <taxon>Pseudomonadota</taxon>
        <taxon>Gammaproteobacteria</taxon>
        <taxon>Vibrionales</taxon>
        <taxon>Vibrionaceae</taxon>
        <taxon>Vibrio</taxon>
    </lineage>
</organism>
<sequence>MRFSETRIANFLFFDISVFLRDFGKGIQPSLGKRGIIPKARNFACNFYAHAAV</sequence>